<comment type="caution">
    <text evidence="8">The sequence shown here is derived from an EMBL/GenBank/DDBJ whole genome shotgun (WGS) entry which is preliminary data.</text>
</comment>
<keyword evidence="9" id="KW-1185">Reference proteome</keyword>
<evidence type="ECO:0000313" key="8">
    <source>
        <dbReference type="EMBL" id="KAB5553977.1"/>
    </source>
</evidence>
<dbReference type="Gene3D" id="1.25.40.90">
    <property type="match status" value="1"/>
</dbReference>
<dbReference type="PANTHER" id="PTHR13856">
    <property type="entry name" value="VHS DOMAIN CONTAINING PROTEIN FAMILY"/>
    <property type="match status" value="1"/>
</dbReference>
<dbReference type="GO" id="GO:0007165">
    <property type="term" value="P:signal transduction"/>
    <property type="evidence" value="ECO:0007669"/>
    <property type="project" value="TreeGrafter"/>
</dbReference>
<evidence type="ECO:0000256" key="3">
    <source>
        <dbReference type="ARBA" id="ARBA00022927"/>
    </source>
</evidence>
<dbReference type="InterPro" id="IPR004152">
    <property type="entry name" value="GAT_dom"/>
</dbReference>
<dbReference type="EMBL" id="VFJC01000014">
    <property type="protein sequence ID" value="KAB5553977.1"/>
    <property type="molecule type" value="Genomic_DNA"/>
</dbReference>
<dbReference type="CDD" id="cd14233">
    <property type="entry name" value="GAT_TOM1_like"/>
    <property type="match status" value="1"/>
</dbReference>
<evidence type="ECO:0000313" key="9">
    <source>
        <dbReference type="Proteomes" id="UP000327468"/>
    </source>
</evidence>
<reference evidence="8 9" key="1">
    <citation type="submission" date="2019-06" db="EMBL/GenBank/DDBJ databases">
        <title>A chromosome-scale genome assembly of the striped catfish, Pangasianodon hypophthalmus.</title>
        <authorList>
            <person name="Wen M."/>
            <person name="Zahm M."/>
            <person name="Roques C."/>
            <person name="Cabau C."/>
            <person name="Klopp C."/>
            <person name="Donnadieu C."/>
            <person name="Jouanno E."/>
            <person name="Avarre J.-C."/>
            <person name="Campet M."/>
            <person name="Ha T.T.T."/>
            <person name="Dugue R."/>
            <person name="Lampietro C."/>
            <person name="Louis A."/>
            <person name="Herpin A."/>
            <person name="Echchiki A."/>
            <person name="Berthelot C."/>
            <person name="Parey E."/>
            <person name="Roest-Crollius H."/>
            <person name="Braasch I."/>
            <person name="Postlethwait J."/>
            <person name="Bobe J."/>
            <person name="Montfort J."/>
            <person name="Bouchez O."/>
            <person name="Begum T."/>
            <person name="Schartl M."/>
            <person name="Guiguen Y."/>
        </authorList>
    </citation>
    <scope>NUCLEOTIDE SEQUENCE [LARGE SCALE GENOMIC DNA]</scope>
    <source>
        <strain evidence="8 9">Indonesia</strain>
        <tissue evidence="8">Blood</tissue>
    </source>
</reference>
<sequence length="471" mass="52375">MEFLTGNPFCTPVGQRIEYATSLQSEDWGLNMEICDIICETEDGPKDAVRAIKKRIVGNKNFKEVMLALTVLEACVKNCGYRFHVLVSTREFVEGVLVRTILPRNDPPLVVHDRILTIIQAWADAFRSSPDLTGVVCVYEDLRRKGIKFPVAELCSPIHTPSKRFFPATGGEAPLSPTHQAQTQQQTSPWQNTEGPITLSPDQVKKLMSDLETVHSNLKVMSEIMSQMDPGCIQQSDAELLKQLYSTCKEMQDQIVHLIPRVTDEKLVEQLLAANDDMNTAFTQYHSFEKRLNRQNSEQSGADLIDLEAPCKPRSQSQVEAPVCEPISQTVSSLSSHMGRLSTKEKDDIQSKNYSSGNLQDGDSQESSALDELAAGSSQVHNAGGDDRPDSTLLGSSPQFYWMMEKGMIPVNQSEVMDNIEQWLDMDDDDDLGDEGVTSEEFDKFLAGRAKAADRLPSVKPSSNDRMPSQP</sequence>
<evidence type="ECO:0008006" key="10">
    <source>
        <dbReference type="Google" id="ProtNLM"/>
    </source>
</evidence>
<evidence type="ECO:0000259" key="6">
    <source>
        <dbReference type="PROSITE" id="PS50179"/>
    </source>
</evidence>
<evidence type="ECO:0000259" key="7">
    <source>
        <dbReference type="PROSITE" id="PS50909"/>
    </source>
</evidence>
<dbReference type="Pfam" id="PF00790">
    <property type="entry name" value="VHS"/>
    <property type="match status" value="1"/>
</dbReference>
<feature type="region of interest" description="Disordered" evidence="5">
    <location>
        <begin position="167"/>
        <end position="195"/>
    </location>
</feature>
<dbReference type="InterPro" id="IPR008942">
    <property type="entry name" value="ENTH_VHS"/>
</dbReference>
<organism evidence="8 9">
    <name type="scientific">Pangasianodon hypophthalmus</name>
    <name type="common">Striped catfish</name>
    <name type="synonym">Helicophagus hypophthalmus</name>
    <dbReference type="NCBI Taxonomy" id="310915"/>
    <lineage>
        <taxon>Eukaryota</taxon>
        <taxon>Metazoa</taxon>
        <taxon>Chordata</taxon>
        <taxon>Craniata</taxon>
        <taxon>Vertebrata</taxon>
        <taxon>Euteleostomi</taxon>
        <taxon>Actinopterygii</taxon>
        <taxon>Neopterygii</taxon>
        <taxon>Teleostei</taxon>
        <taxon>Ostariophysi</taxon>
        <taxon>Siluriformes</taxon>
        <taxon>Pangasiidae</taxon>
        <taxon>Pangasianodon</taxon>
    </lineage>
</organism>
<keyword evidence="3 4" id="KW-0653">Protein transport</keyword>
<evidence type="ECO:0000256" key="1">
    <source>
        <dbReference type="ARBA" id="ARBA00007708"/>
    </source>
</evidence>
<feature type="domain" description="VHS" evidence="6">
    <location>
        <begin position="18"/>
        <end position="150"/>
    </location>
</feature>
<dbReference type="SUPFAM" id="SSF89009">
    <property type="entry name" value="GAT-like domain"/>
    <property type="match status" value="1"/>
</dbReference>
<gene>
    <name evidence="8" type="ORF">PHYPO_G00044810</name>
</gene>
<feature type="compositionally biased region" description="Polar residues" evidence="5">
    <location>
        <begin position="460"/>
        <end position="471"/>
    </location>
</feature>
<dbReference type="PANTHER" id="PTHR13856:SF32">
    <property type="entry name" value="TARGET OF MYB1 MEMBRANE TRAFFICKING PROTEIN"/>
    <property type="match status" value="1"/>
</dbReference>
<dbReference type="Gene3D" id="1.20.58.160">
    <property type="match status" value="1"/>
</dbReference>
<keyword evidence="2 4" id="KW-0813">Transport</keyword>
<accession>A0A5N5MFZ2</accession>
<dbReference type="PIRSF" id="PIRSF036948">
    <property type="entry name" value="TOM1"/>
    <property type="match status" value="1"/>
</dbReference>
<dbReference type="InterPro" id="IPR014645">
    <property type="entry name" value="TOM1"/>
</dbReference>
<evidence type="ECO:0000256" key="5">
    <source>
        <dbReference type="SAM" id="MobiDB-lite"/>
    </source>
</evidence>
<dbReference type="GO" id="GO:0035091">
    <property type="term" value="F:phosphatidylinositol binding"/>
    <property type="evidence" value="ECO:0007669"/>
    <property type="project" value="InterPro"/>
</dbReference>
<dbReference type="OrthoDB" id="2018246at2759"/>
<feature type="domain" description="GAT" evidence="7">
    <location>
        <begin position="202"/>
        <end position="290"/>
    </location>
</feature>
<dbReference type="FunFam" id="1.25.40.90:FF:000003">
    <property type="entry name" value="TOM1-like protein 2 isoform X1"/>
    <property type="match status" value="1"/>
</dbReference>
<proteinExistence type="inferred from homology"/>
<dbReference type="AlphaFoldDB" id="A0A5N5MFZ2"/>
<feature type="compositionally biased region" description="Low complexity" evidence="5">
    <location>
        <begin position="178"/>
        <end position="193"/>
    </location>
</feature>
<dbReference type="GO" id="GO:0015031">
    <property type="term" value="P:protein transport"/>
    <property type="evidence" value="ECO:0007669"/>
    <property type="project" value="UniProtKB-UniRule"/>
</dbReference>
<dbReference type="SMART" id="SM00288">
    <property type="entry name" value="VHS"/>
    <property type="match status" value="1"/>
</dbReference>
<dbReference type="PROSITE" id="PS50179">
    <property type="entry name" value="VHS"/>
    <property type="match status" value="1"/>
</dbReference>
<protein>
    <recommendedName>
        <fullName evidence="10">VHS domain-containing protein</fullName>
    </recommendedName>
</protein>
<feature type="region of interest" description="Disordered" evidence="5">
    <location>
        <begin position="448"/>
        <end position="471"/>
    </location>
</feature>
<dbReference type="Proteomes" id="UP000327468">
    <property type="component" value="Chromosome 13"/>
</dbReference>
<evidence type="ECO:0000256" key="4">
    <source>
        <dbReference type="PIRNR" id="PIRNR036948"/>
    </source>
</evidence>
<feature type="compositionally biased region" description="Polar residues" evidence="5">
    <location>
        <begin position="351"/>
        <end position="368"/>
    </location>
</feature>
<dbReference type="PROSITE" id="PS50909">
    <property type="entry name" value="GAT"/>
    <property type="match status" value="1"/>
</dbReference>
<dbReference type="GO" id="GO:0005768">
    <property type="term" value="C:endosome"/>
    <property type="evidence" value="ECO:0007669"/>
    <property type="project" value="TreeGrafter"/>
</dbReference>
<dbReference type="InterPro" id="IPR002014">
    <property type="entry name" value="VHS_dom"/>
</dbReference>
<comment type="similarity">
    <text evidence="1 4">Belongs to the TOM1 family.</text>
</comment>
<dbReference type="Pfam" id="PF03127">
    <property type="entry name" value="GAT"/>
    <property type="match status" value="1"/>
</dbReference>
<dbReference type="GO" id="GO:0043130">
    <property type="term" value="F:ubiquitin binding"/>
    <property type="evidence" value="ECO:0007669"/>
    <property type="project" value="InterPro"/>
</dbReference>
<dbReference type="GO" id="GO:0016020">
    <property type="term" value="C:membrane"/>
    <property type="evidence" value="ECO:0007669"/>
    <property type="project" value="TreeGrafter"/>
</dbReference>
<name>A0A5N5MFZ2_PANHP</name>
<dbReference type="SUPFAM" id="SSF48464">
    <property type="entry name" value="ENTH/VHS domain"/>
    <property type="match status" value="1"/>
</dbReference>
<dbReference type="GO" id="GO:0030276">
    <property type="term" value="F:clathrin binding"/>
    <property type="evidence" value="ECO:0007669"/>
    <property type="project" value="TreeGrafter"/>
</dbReference>
<dbReference type="InterPro" id="IPR038425">
    <property type="entry name" value="GAT_sf"/>
</dbReference>
<feature type="region of interest" description="Disordered" evidence="5">
    <location>
        <begin position="330"/>
        <end position="393"/>
    </location>
</feature>
<evidence type="ECO:0000256" key="2">
    <source>
        <dbReference type="ARBA" id="ARBA00022448"/>
    </source>
</evidence>